<keyword evidence="2" id="KW-1133">Transmembrane helix</keyword>
<keyword evidence="2" id="KW-0472">Membrane</keyword>
<proteinExistence type="predicted"/>
<name>A0ABP0SU88_9DINO</name>
<comment type="caution">
    <text evidence="3">The sequence shown here is derived from an EMBL/GenBank/DDBJ whole genome shotgun (WGS) entry which is preliminary data.</text>
</comment>
<evidence type="ECO:0000256" key="1">
    <source>
        <dbReference type="SAM" id="MobiDB-lite"/>
    </source>
</evidence>
<sequence length="772" mass="85963">MPKRGKSAAKGAKSKQATASEVEVTIESSELDAVVGEGLHGTEAPLDVGSDAENELNSCEDVGATSGEPNASWHSEDKADGSDGTHQAAAPAEVEVEAEGSAWNRARRESVYTDKRGHLQSTSWCQEHYVRLPRPRHRTPSIFNLYGFMDLPAVQSCEIFFTRAMCVYDEFSDVLVALSIDSRRDPWWLAICLFLLIIPIMLKLLLVHQALRRKMGWGHFRLVLFGPFMLTLIDVYLLVCYPWVSPTDPDLFGTLERLSPLVETFVEGFGQSAFQLYMYARITSLPAGLGYETAGFEAVILSSCLPSIFNICYKIFQLSGDAKNVELGLCSYLQELVAGPLGYSAPFVTLLGKRHAVGYDTMGPLNALQLRQIGRCIGPNNTTLEELTFDDLNAVDPEVLAEPLAKNVTLRFVDFGLSKCDIMVMCKVFESTVNTEQLTIGLVGQVWPQVVRAKVCQEVKPLVQTVEDQFNNRPVREVDLAASDCLFDLSRHAETLGAELLLPRVLPGLVLWLDASCEGTLLRNNSDGGLLAWRSKFRGPGLETHYLLSESKSPTVEFHGGKPSVQFSKFRSMEMKYPLEKIGTIISVHAFEKITDARHTKQFYLFTGQEQGPFHGDEWSEGALISGHGSWVHPSPKSGMYRLNGGAWEEVGKRRQNPYWTEMQVASFKCGESFKLRPGWANRIGMDRKDIHQFKGCISEVLVFDDILADADIEHVEDYLLKKWLPEVERPARVAGDIPAGPAKSRGQRLLAAAFQTTHRFLRSRDTVIDTE</sequence>
<keyword evidence="2" id="KW-0812">Transmembrane</keyword>
<evidence type="ECO:0000256" key="2">
    <source>
        <dbReference type="SAM" id="Phobius"/>
    </source>
</evidence>
<feature type="compositionally biased region" description="Low complexity" evidence="1">
    <location>
        <begin position="8"/>
        <end position="20"/>
    </location>
</feature>
<feature type="region of interest" description="Disordered" evidence="1">
    <location>
        <begin position="1"/>
        <end position="100"/>
    </location>
</feature>
<keyword evidence="4" id="KW-1185">Reference proteome</keyword>
<organism evidence="3 4">
    <name type="scientific">Durusdinium trenchii</name>
    <dbReference type="NCBI Taxonomy" id="1381693"/>
    <lineage>
        <taxon>Eukaryota</taxon>
        <taxon>Sar</taxon>
        <taxon>Alveolata</taxon>
        <taxon>Dinophyceae</taxon>
        <taxon>Suessiales</taxon>
        <taxon>Symbiodiniaceae</taxon>
        <taxon>Durusdinium</taxon>
    </lineage>
</organism>
<dbReference type="EMBL" id="CAXAMN010028273">
    <property type="protein sequence ID" value="CAK9115938.1"/>
    <property type="molecule type" value="Genomic_DNA"/>
</dbReference>
<evidence type="ECO:0000313" key="4">
    <source>
        <dbReference type="Proteomes" id="UP001642484"/>
    </source>
</evidence>
<protein>
    <submittedName>
        <fullName evidence="3">Uncharacterized protein</fullName>
    </submittedName>
</protein>
<gene>
    <name evidence="3" type="ORF">CCMP2556_LOCUS53660</name>
</gene>
<reference evidence="3 4" key="1">
    <citation type="submission" date="2024-02" db="EMBL/GenBank/DDBJ databases">
        <authorList>
            <person name="Chen Y."/>
            <person name="Shah S."/>
            <person name="Dougan E. K."/>
            <person name="Thang M."/>
            <person name="Chan C."/>
        </authorList>
    </citation>
    <scope>NUCLEOTIDE SEQUENCE [LARGE SCALE GENOMIC DNA]</scope>
</reference>
<feature type="compositionally biased region" description="Basic and acidic residues" evidence="1">
    <location>
        <begin position="74"/>
        <end position="83"/>
    </location>
</feature>
<accession>A0ABP0SU88</accession>
<evidence type="ECO:0000313" key="3">
    <source>
        <dbReference type="EMBL" id="CAK9115938.1"/>
    </source>
</evidence>
<feature type="transmembrane region" description="Helical" evidence="2">
    <location>
        <begin position="187"/>
        <end position="207"/>
    </location>
</feature>
<feature type="transmembrane region" description="Helical" evidence="2">
    <location>
        <begin position="219"/>
        <end position="244"/>
    </location>
</feature>
<dbReference type="Proteomes" id="UP001642484">
    <property type="component" value="Unassembled WGS sequence"/>
</dbReference>